<protein>
    <recommendedName>
        <fullName evidence="6">tRNA wybutosine-synthesizing protein 4</fullName>
        <ecNumber evidence="5">2.1.1.290</ecNumber>
        <ecNumber evidence="4">2.3.1.231</ecNumber>
    </recommendedName>
    <alternativeName>
        <fullName evidence="13">Leucine carboxyl methyltransferase 2</fullName>
    </alternativeName>
    <alternativeName>
        <fullName evidence="14">tRNA(Phe) (7-(3-amino-3-(methoxycarbonyl)propyl)wyosine(37)-N)-methoxycarbonyltransferase</fullName>
    </alternativeName>
    <alternativeName>
        <fullName evidence="12">tRNA(Phe) (7-(3-amino-3-carboxypropyl)wyosine(37)-O)-methyltransferase</fullName>
    </alternativeName>
</protein>
<dbReference type="Proteomes" id="UP000314986">
    <property type="component" value="Unassembled WGS sequence"/>
</dbReference>
<comment type="pathway">
    <text evidence="2">tRNA modification; wybutosine-tRNA(Phe) biosynthesis.</text>
</comment>
<evidence type="ECO:0000256" key="9">
    <source>
        <dbReference type="ARBA" id="ARBA00022691"/>
    </source>
</evidence>
<dbReference type="FunFam" id="3.40.50.150:FF:000207">
    <property type="entry name" value="Leucine carboxyl methyltransferase 2"/>
    <property type="match status" value="1"/>
</dbReference>
<dbReference type="InterPro" id="IPR015915">
    <property type="entry name" value="Kelch-typ_b-propeller"/>
</dbReference>
<dbReference type="GO" id="GO:0008175">
    <property type="term" value="F:tRNA methyltransferase activity"/>
    <property type="evidence" value="ECO:0007669"/>
    <property type="project" value="TreeGrafter"/>
</dbReference>
<dbReference type="GO" id="GO:0030488">
    <property type="term" value="P:tRNA methylation"/>
    <property type="evidence" value="ECO:0007669"/>
    <property type="project" value="TreeGrafter"/>
</dbReference>
<evidence type="ECO:0000313" key="17">
    <source>
        <dbReference type="Ensembl" id="ENSCMIP00000030831.1"/>
    </source>
</evidence>
<name>A0A4W3ITR2_CALMI</name>
<dbReference type="InterPro" id="IPR029063">
    <property type="entry name" value="SAM-dependent_MTases_sf"/>
</dbReference>
<evidence type="ECO:0000256" key="16">
    <source>
        <dbReference type="ARBA" id="ARBA00061925"/>
    </source>
</evidence>
<sequence length="653" mass="72912">SPPREMENYIVSKCSMASLGYFSDDFLKRFVNKTTRRAPLINRGYYVRAKAVDYVLRRFLKKTVSHSRRQILSLGAGFDSSYFRLKASGELENVVMYEVDFPDVVQRKAALIKNSQELVQLLGYIDELKPAQNDAVCLSAMDYKLLGVDLTEVMKLDHALMEAGLDPCCPTLLLSEVVLTYMQVESSSAVIHWAAERFSSAVFVIYEQICPEDPFGQVMQQHFTQLNATLHALVPFPGKDTQRKRFLSEGWEECTCLDMNEFYVGLIPEEEKQRIEKLEPFDEYEEWHLKCSHYLIVSASKGDLKQCLLLPPPPIGKVSKVNCDRPTLKRFAHSSALIAPHIVVTSGGFGERDGQHGRLRDVELMVKSASVWKCISPRDERSCTTLFRMYHSTTSLSDGRCLIFGGRGSPLKPATSVLCLKCKVANDATSSSSLSVEEVQCFGSGASPRWRHTATEITYKGQRYLFVYGGRSPTELVLGDCCFLNLEDYSWTDIPIDGPIPEGRHSHSACTWNTGVLIAGGLGTGLIPLQSVFFLRPTLSGFIWEKIETTSSIVPRYSHTAHIVGDELVLIGGVWIHSDSVPAVTLINLSTGESVDCYIDTHSLKWPLMLHNHSSVLLAEEQQILVLGGGGNCFSFGTHLNQQPILLHLPKLR</sequence>
<evidence type="ECO:0000256" key="8">
    <source>
        <dbReference type="ARBA" id="ARBA00022679"/>
    </source>
</evidence>
<reference evidence="18" key="3">
    <citation type="journal article" date="2014" name="Nature">
        <title>Elephant shark genome provides unique insights into gnathostome evolution.</title>
        <authorList>
            <consortium name="International Elephant Shark Genome Sequencing Consortium"/>
            <person name="Venkatesh B."/>
            <person name="Lee A.P."/>
            <person name="Ravi V."/>
            <person name="Maurya A.K."/>
            <person name="Lian M.M."/>
            <person name="Swann J.B."/>
            <person name="Ohta Y."/>
            <person name="Flajnik M.F."/>
            <person name="Sutoh Y."/>
            <person name="Kasahara M."/>
            <person name="Hoon S."/>
            <person name="Gangu V."/>
            <person name="Roy S.W."/>
            <person name="Irimia M."/>
            <person name="Korzh V."/>
            <person name="Kondrychyn I."/>
            <person name="Lim Z.W."/>
            <person name="Tay B.H."/>
            <person name="Tohari S."/>
            <person name="Kong K.W."/>
            <person name="Ho S."/>
            <person name="Lorente-Galdos B."/>
            <person name="Quilez J."/>
            <person name="Marques-Bonet T."/>
            <person name="Raney B.J."/>
            <person name="Ingham P.W."/>
            <person name="Tay A."/>
            <person name="Hillier L.W."/>
            <person name="Minx P."/>
            <person name="Boehm T."/>
            <person name="Wilson R.K."/>
            <person name="Brenner S."/>
            <person name="Warren W.C."/>
        </authorList>
    </citation>
    <scope>NUCLEOTIDE SEQUENCE [LARGE SCALE GENOMIC DNA]</scope>
</reference>
<evidence type="ECO:0000256" key="5">
    <source>
        <dbReference type="ARBA" id="ARBA00012779"/>
    </source>
</evidence>
<evidence type="ECO:0000256" key="4">
    <source>
        <dbReference type="ARBA" id="ARBA00012155"/>
    </source>
</evidence>
<dbReference type="UniPathway" id="UPA00375"/>
<dbReference type="OMA" id="FCILEQF"/>
<dbReference type="FunFam" id="2.120.10.80:FF:000084">
    <property type="entry name" value="Leucine carboxyl methyltransferase 2"/>
    <property type="match status" value="1"/>
</dbReference>
<comment type="subunit">
    <text evidence="16">Interacts with RNF144B/IBRDC2.</text>
</comment>
<keyword evidence="8" id="KW-0808">Transferase</keyword>
<evidence type="ECO:0000256" key="10">
    <source>
        <dbReference type="ARBA" id="ARBA00022694"/>
    </source>
</evidence>
<dbReference type="Gene3D" id="3.40.50.150">
    <property type="entry name" value="Vaccinia Virus protein VP39"/>
    <property type="match status" value="1"/>
</dbReference>
<evidence type="ECO:0000256" key="6">
    <source>
        <dbReference type="ARBA" id="ARBA00018045"/>
    </source>
</evidence>
<evidence type="ECO:0000256" key="7">
    <source>
        <dbReference type="ARBA" id="ARBA00022603"/>
    </source>
</evidence>
<dbReference type="EC" id="2.1.1.290" evidence="5"/>
<reference evidence="17" key="5">
    <citation type="submission" date="2025-09" db="UniProtKB">
        <authorList>
            <consortium name="Ensembl"/>
        </authorList>
    </citation>
    <scope>IDENTIFICATION</scope>
</reference>
<keyword evidence="7" id="KW-0489">Methyltransferase</keyword>
<evidence type="ECO:0000256" key="13">
    <source>
        <dbReference type="ARBA" id="ARBA00030231"/>
    </source>
</evidence>
<dbReference type="EC" id="2.3.1.231" evidence="4"/>
<dbReference type="PANTHER" id="PTHR46529">
    <property type="entry name" value="TRNA WYBUTOSINE-SYNTHESIZING PROTEIN 4"/>
    <property type="match status" value="1"/>
</dbReference>
<dbReference type="GO" id="GO:0031591">
    <property type="term" value="P:wybutosine biosynthetic process"/>
    <property type="evidence" value="ECO:0007669"/>
    <property type="project" value="TreeGrafter"/>
</dbReference>
<gene>
    <name evidence="17" type="primary">lcmt2</name>
</gene>
<dbReference type="Pfam" id="PF04072">
    <property type="entry name" value="LCM"/>
    <property type="match status" value="1"/>
</dbReference>
<comment type="catalytic activity">
    <reaction evidence="1">
        <text>7-[(3S)-3-amino-3-carboxypropyl]wyosine(37) in tRNA(Phe) + S-adenosyl-L-methionine = 7-[(3S)-(3-amino-3-methoxycarbonyl)propyl]wyosine(37) in tRNA(Phe) + S-adenosyl-L-homocysteine</text>
        <dbReference type="Rhea" id="RHEA:36903"/>
        <dbReference type="Rhea" id="RHEA-COMP:10379"/>
        <dbReference type="Rhea" id="RHEA-COMP:11844"/>
        <dbReference type="ChEBI" id="CHEBI:57856"/>
        <dbReference type="ChEBI" id="CHEBI:59789"/>
        <dbReference type="ChEBI" id="CHEBI:73543"/>
        <dbReference type="ChEBI" id="CHEBI:74275"/>
        <dbReference type="EC" id="2.1.1.290"/>
    </reaction>
</comment>
<dbReference type="InterPro" id="IPR007213">
    <property type="entry name" value="Ppm1/Ppm2/Tcmp"/>
</dbReference>
<dbReference type="Gene3D" id="2.120.10.80">
    <property type="entry name" value="Kelch-type beta propeller"/>
    <property type="match status" value="2"/>
</dbReference>
<dbReference type="STRING" id="7868.ENSCMIP00000030831"/>
<proteinExistence type="inferred from homology"/>
<keyword evidence="9" id="KW-0949">S-adenosyl-L-methionine</keyword>
<reference evidence="18" key="2">
    <citation type="journal article" date="2007" name="PLoS Biol.">
        <title>Survey sequencing and comparative analysis of the elephant shark (Callorhinchus milii) genome.</title>
        <authorList>
            <person name="Venkatesh B."/>
            <person name="Kirkness E.F."/>
            <person name="Loh Y.H."/>
            <person name="Halpern A.L."/>
            <person name="Lee A.P."/>
            <person name="Johnson J."/>
            <person name="Dandona N."/>
            <person name="Viswanathan L.D."/>
            <person name="Tay A."/>
            <person name="Venter J.C."/>
            <person name="Strausberg R.L."/>
            <person name="Brenner S."/>
        </authorList>
    </citation>
    <scope>NUCLEOTIDE SEQUENCE [LARGE SCALE GENOMIC DNA]</scope>
</reference>
<reference evidence="18" key="1">
    <citation type="journal article" date="2006" name="Science">
        <title>Ancient noncoding elements conserved in the human genome.</title>
        <authorList>
            <person name="Venkatesh B."/>
            <person name="Kirkness E.F."/>
            <person name="Loh Y.H."/>
            <person name="Halpern A.L."/>
            <person name="Lee A.P."/>
            <person name="Johnson J."/>
            <person name="Dandona N."/>
            <person name="Viswanathan L.D."/>
            <person name="Tay A."/>
            <person name="Venter J.C."/>
            <person name="Strausberg R.L."/>
            <person name="Brenner S."/>
        </authorList>
    </citation>
    <scope>NUCLEOTIDE SEQUENCE [LARGE SCALE GENOMIC DNA]</scope>
</reference>
<evidence type="ECO:0000256" key="1">
    <source>
        <dbReference type="ARBA" id="ARBA00001806"/>
    </source>
</evidence>
<organism evidence="17 18">
    <name type="scientific">Callorhinchus milii</name>
    <name type="common">Ghost shark</name>
    <dbReference type="NCBI Taxonomy" id="7868"/>
    <lineage>
        <taxon>Eukaryota</taxon>
        <taxon>Metazoa</taxon>
        <taxon>Chordata</taxon>
        <taxon>Craniata</taxon>
        <taxon>Vertebrata</taxon>
        <taxon>Chondrichthyes</taxon>
        <taxon>Holocephali</taxon>
        <taxon>Chimaeriformes</taxon>
        <taxon>Callorhinchidae</taxon>
        <taxon>Callorhinchus</taxon>
    </lineage>
</organism>
<dbReference type="SUPFAM" id="SSF50965">
    <property type="entry name" value="Galactose oxidase, central domain"/>
    <property type="match status" value="1"/>
</dbReference>
<dbReference type="GeneTree" id="ENSGT00940000162599"/>
<dbReference type="InParanoid" id="A0A4W3ITR2"/>
<evidence type="ECO:0000256" key="3">
    <source>
        <dbReference type="ARBA" id="ARBA00010703"/>
    </source>
</evidence>
<dbReference type="SUPFAM" id="SSF53335">
    <property type="entry name" value="S-adenosyl-L-methionine-dependent methyltransferases"/>
    <property type="match status" value="1"/>
</dbReference>
<dbReference type="InterPro" id="IPR011043">
    <property type="entry name" value="Gal_Oxase/kelch_b-propeller"/>
</dbReference>
<comment type="similarity">
    <text evidence="3">Belongs to the methyltransferase superfamily. LCMT family.</text>
</comment>
<evidence type="ECO:0000256" key="14">
    <source>
        <dbReference type="ARBA" id="ARBA00030847"/>
    </source>
</evidence>
<reference evidence="17" key="4">
    <citation type="submission" date="2025-08" db="UniProtKB">
        <authorList>
            <consortium name="Ensembl"/>
        </authorList>
    </citation>
    <scope>IDENTIFICATION</scope>
</reference>
<dbReference type="PANTHER" id="PTHR46529:SF1">
    <property type="entry name" value="TRNA WYBUTOSINE-SYNTHESIZING PROTEIN 4"/>
    <property type="match status" value="1"/>
</dbReference>
<evidence type="ECO:0000256" key="12">
    <source>
        <dbReference type="ARBA" id="ARBA00029750"/>
    </source>
</evidence>
<dbReference type="Ensembl" id="ENSCMIT00000031302.1">
    <property type="protein sequence ID" value="ENSCMIP00000030831.1"/>
    <property type="gene ID" value="ENSCMIG00000013258.1"/>
</dbReference>
<evidence type="ECO:0000256" key="11">
    <source>
        <dbReference type="ARBA" id="ARBA00025588"/>
    </source>
</evidence>
<keyword evidence="10" id="KW-0819">tRNA processing</keyword>
<dbReference type="Pfam" id="PF24681">
    <property type="entry name" value="Kelch_KLHDC2_KLHL20_DRC7"/>
    <property type="match status" value="1"/>
</dbReference>
<comment type="function">
    <text evidence="11">Probable S-adenosyl-L-methionine-dependent methyltransferase that acts as a component of the wybutosine biosynthesis pathway. Wybutosine is a hyper modified guanosine with a tricyclic base found at the 3'-position adjacent to the anticodon of eukaryotic phenylalanine tRNA. May methylate the carboxyl group of leucine residues to form alpha-leucine ester residues.</text>
</comment>
<accession>A0A4W3ITR2</accession>
<keyword evidence="18" id="KW-1185">Reference proteome</keyword>
<dbReference type="AlphaFoldDB" id="A0A4W3ITR2"/>
<evidence type="ECO:0000256" key="15">
    <source>
        <dbReference type="ARBA" id="ARBA00049250"/>
    </source>
</evidence>
<evidence type="ECO:0000256" key="2">
    <source>
        <dbReference type="ARBA" id="ARBA00004797"/>
    </source>
</evidence>
<evidence type="ECO:0000313" key="18">
    <source>
        <dbReference type="Proteomes" id="UP000314986"/>
    </source>
</evidence>
<comment type="catalytic activity">
    <reaction evidence="15">
        <text>7-[(3S)-(3-amino-3-methoxycarbonyl)propyl]wyosine(37) in tRNA(Phe) + S-adenosyl-L-methionine + CO2 = wybutosine(37) in tRNA(Phe) + S-adenosyl-L-homocysteine + 2 H(+)</text>
        <dbReference type="Rhea" id="RHEA:37119"/>
        <dbReference type="Rhea" id="RHEA-COMP:11844"/>
        <dbReference type="Rhea" id="RHEA-COMP:11847"/>
        <dbReference type="ChEBI" id="CHEBI:15378"/>
        <dbReference type="ChEBI" id="CHEBI:16526"/>
        <dbReference type="ChEBI" id="CHEBI:57856"/>
        <dbReference type="ChEBI" id="CHEBI:59789"/>
        <dbReference type="ChEBI" id="CHEBI:73544"/>
        <dbReference type="ChEBI" id="CHEBI:74275"/>
        <dbReference type="EC" id="2.3.1.231"/>
    </reaction>
</comment>